<dbReference type="Pfam" id="PF13830">
    <property type="entry name" value="DUF4192"/>
    <property type="match status" value="1"/>
</dbReference>
<evidence type="ECO:0000313" key="2">
    <source>
        <dbReference type="Proteomes" id="UP001330812"/>
    </source>
</evidence>
<proteinExistence type="predicted"/>
<keyword evidence="2" id="KW-1185">Reference proteome</keyword>
<reference evidence="1 2" key="1">
    <citation type="journal article" date="2015" name="Int. J. Syst. Evol. Microbiol.">
        <title>Amycolatopsis rhabdoformis sp. nov., an actinomycete isolated from a tropical forest soil.</title>
        <authorList>
            <person name="Souza W.R."/>
            <person name="Silva R.E."/>
            <person name="Goodfellow M."/>
            <person name="Busarakam K."/>
            <person name="Figueiro F.S."/>
            <person name="Ferreira D."/>
            <person name="Rodrigues-Filho E."/>
            <person name="Moraes L.A.B."/>
            <person name="Zucchi T.D."/>
        </authorList>
    </citation>
    <scope>NUCLEOTIDE SEQUENCE [LARGE SCALE GENOMIC DNA]</scope>
    <source>
        <strain evidence="1 2">NCIMB 14900</strain>
    </source>
</reference>
<dbReference type="InterPro" id="IPR025447">
    <property type="entry name" value="DUF4192"/>
</dbReference>
<protein>
    <submittedName>
        <fullName evidence="1">DUF4192 domain-containing protein</fullName>
    </submittedName>
</protein>
<sequence length="359" mass="37488">MTTSTPPGTARTLLTDPAQLIAALPYLLGFTPADSVVLLGHRPPGTRIGLILRADLPPRDLLAHQADALAPRFRVDDHTGVTMVIVGGRAGPDGDPPHLDFADEVERALGEYGLPLLHPLWTPEITAAAPWACYREPTCGGVLPDPRATVTAATTTNAGFVTFAHREDLLALLQPRSTSVLARRRVMLSRATAPAGSDADLRAAAADVRAAFVRHRRGDGPPTDDQAVRLAHALALPKIRDACLATATPSDSPVAMAAMSLWLELVRELPAPHRAHAAALAGYAALMRNEGALAGMALANALDAHPGHVLAQLLHTVWDLGSDPAKISGLASLPDAVDLGLSVPELAQDGVSPDGEGPV</sequence>
<dbReference type="Proteomes" id="UP001330812">
    <property type="component" value="Chromosome"/>
</dbReference>
<organism evidence="1 2">
    <name type="scientific">Amycolatopsis rhabdoformis</name>
    <dbReference type="NCBI Taxonomy" id="1448059"/>
    <lineage>
        <taxon>Bacteria</taxon>
        <taxon>Bacillati</taxon>
        <taxon>Actinomycetota</taxon>
        <taxon>Actinomycetes</taxon>
        <taxon>Pseudonocardiales</taxon>
        <taxon>Pseudonocardiaceae</taxon>
        <taxon>Amycolatopsis</taxon>
    </lineage>
</organism>
<gene>
    <name evidence="1" type="ORF">VSH64_01190</name>
</gene>
<evidence type="ECO:0000313" key="1">
    <source>
        <dbReference type="EMBL" id="WSE30757.1"/>
    </source>
</evidence>
<dbReference type="RefSeq" id="WP_326569701.1">
    <property type="nucleotide sequence ID" value="NZ_CP142149.1"/>
</dbReference>
<dbReference type="EMBL" id="CP142149">
    <property type="protein sequence ID" value="WSE30757.1"/>
    <property type="molecule type" value="Genomic_DNA"/>
</dbReference>
<accession>A0ABZ1I984</accession>
<name>A0ABZ1I984_9PSEU</name>